<gene>
    <name evidence="1" type="ORF">GUJ93_ZPchr0009g250</name>
</gene>
<protein>
    <submittedName>
        <fullName evidence="1">Uncharacterized protein</fullName>
    </submittedName>
</protein>
<evidence type="ECO:0000313" key="2">
    <source>
        <dbReference type="Proteomes" id="UP000729402"/>
    </source>
</evidence>
<proteinExistence type="predicted"/>
<dbReference type="Proteomes" id="UP000729402">
    <property type="component" value="Unassembled WGS sequence"/>
</dbReference>
<organism evidence="1 2">
    <name type="scientific">Zizania palustris</name>
    <name type="common">Northern wild rice</name>
    <dbReference type="NCBI Taxonomy" id="103762"/>
    <lineage>
        <taxon>Eukaryota</taxon>
        <taxon>Viridiplantae</taxon>
        <taxon>Streptophyta</taxon>
        <taxon>Embryophyta</taxon>
        <taxon>Tracheophyta</taxon>
        <taxon>Spermatophyta</taxon>
        <taxon>Magnoliopsida</taxon>
        <taxon>Liliopsida</taxon>
        <taxon>Poales</taxon>
        <taxon>Poaceae</taxon>
        <taxon>BOP clade</taxon>
        <taxon>Oryzoideae</taxon>
        <taxon>Oryzeae</taxon>
        <taxon>Zizaniinae</taxon>
        <taxon>Zizania</taxon>
    </lineage>
</organism>
<reference evidence="1" key="2">
    <citation type="submission" date="2021-02" db="EMBL/GenBank/DDBJ databases">
        <authorList>
            <person name="Kimball J.A."/>
            <person name="Haas M.W."/>
            <person name="Macchietto M."/>
            <person name="Kono T."/>
            <person name="Duquette J."/>
            <person name="Shao M."/>
        </authorList>
    </citation>
    <scope>NUCLEOTIDE SEQUENCE</scope>
    <source>
        <tissue evidence="1">Fresh leaf tissue</tissue>
    </source>
</reference>
<sequence length="93" mass="10132">MGQDLQSFKMVILLNWTPRTSFRLDKKFYILLPTQSIFSTAAIQRAHFATAAGQHTHIDTTLAQHALIAISTTHHAYTATATGKHALAATAAV</sequence>
<reference evidence="1" key="1">
    <citation type="journal article" date="2021" name="bioRxiv">
        <title>Whole Genome Assembly and Annotation of Northern Wild Rice, Zizania palustris L., Supports a Whole Genome Duplication in the Zizania Genus.</title>
        <authorList>
            <person name="Haas M."/>
            <person name="Kono T."/>
            <person name="Macchietto M."/>
            <person name="Millas R."/>
            <person name="McGilp L."/>
            <person name="Shao M."/>
            <person name="Duquette J."/>
            <person name="Hirsch C.N."/>
            <person name="Kimball J."/>
        </authorList>
    </citation>
    <scope>NUCLEOTIDE SEQUENCE</scope>
    <source>
        <tissue evidence="1">Fresh leaf tissue</tissue>
    </source>
</reference>
<name>A0A8J5VM42_ZIZPA</name>
<keyword evidence="2" id="KW-1185">Reference proteome</keyword>
<accession>A0A8J5VM42</accession>
<comment type="caution">
    <text evidence="1">The sequence shown here is derived from an EMBL/GenBank/DDBJ whole genome shotgun (WGS) entry which is preliminary data.</text>
</comment>
<dbReference type="AlphaFoldDB" id="A0A8J5VM42"/>
<evidence type="ECO:0000313" key="1">
    <source>
        <dbReference type="EMBL" id="KAG8049729.1"/>
    </source>
</evidence>
<dbReference type="EMBL" id="JAAALK010000289">
    <property type="protein sequence ID" value="KAG8049729.1"/>
    <property type="molecule type" value="Genomic_DNA"/>
</dbReference>